<accession>A0A177B536</accession>
<evidence type="ECO:0000256" key="1">
    <source>
        <dbReference type="ARBA" id="ARBA00004858"/>
    </source>
</evidence>
<reference evidence="5 6" key="1">
    <citation type="submission" date="2016-04" db="EMBL/GenBank/DDBJ databases">
        <title>The genome of Intoshia linei affirms orthonectids as highly simplified spiralians.</title>
        <authorList>
            <person name="Mikhailov K.V."/>
            <person name="Slusarev G.S."/>
            <person name="Nikitin M.A."/>
            <person name="Logacheva M.D."/>
            <person name="Penin A."/>
            <person name="Aleoshin V."/>
            <person name="Panchin Y.V."/>
        </authorList>
    </citation>
    <scope>NUCLEOTIDE SEQUENCE [LARGE SCALE GENOMIC DNA]</scope>
    <source>
        <strain evidence="5">Intl2013</strain>
        <tissue evidence="5">Whole animal</tissue>
    </source>
</reference>
<dbReference type="Gene3D" id="3.75.10.10">
    <property type="entry name" value="L-arginine/glycine Amidinotransferase, Chain A"/>
    <property type="match status" value="1"/>
</dbReference>
<dbReference type="InterPro" id="IPR033195">
    <property type="entry name" value="AmidinoTrfase"/>
</dbReference>
<evidence type="ECO:0000256" key="2">
    <source>
        <dbReference type="ARBA" id="ARBA00006943"/>
    </source>
</evidence>
<dbReference type="PANTHER" id="PTHR10488">
    <property type="entry name" value="GLYCINE AMIDINOTRANSFERASE, MITOCHONDRIAL"/>
    <property type="match status" value="1"/>
</dbReference>
<name>A0A177B536_9BILA</name>
<evidence type="ECO:0000256" key="4">
    <source>
        <dbReference type="RuleBase" id="RU367092"/>
    </source>
</evidence>
<sequence length="265" mass="31005">MLLCKFIQLAKNCVKNSNFSFIRSKSVVSSYNEWDPLEEIIVGRAEGCMHPPATRETKIRITKENWEKFQLKASTPYPSDVVNKAKKQVDEFINVLKGEGVVVRRPEKIDYTKMGKYKTPNFESTGYINTCPRDGTLIIGEEIIEAPMSFKSRYFETEPMKDLFNEYFEGGAKWTLAPKPRMKSDLYYKVILKKNTLKVGIKKYRRRRELRQIVIENFPYYDIKERTKLLHEGKYGLTEKEVAFDAADIIRFGKDIFVYRTIVIC</sequence>
<comment type="caution">
    <text evidence="5">The sequence shown here is derived from an EMBL/GenBank/DDBJ whole genome shotgun (WGS) entry which is preliminary data.</text>
</comment>
<comment type="pathway">
    <text evidence="1 4">Amine and polyamine biosynthesis; creatine biosynthesis; creatine from L-arginine and glycine: step 1/2.</text>
</comment>
<comment type="subcellular location">
    <subcellularLocation>
        <location evidence="4">Mitochondrion inner membrane</location>
    </subcellularLocation>
</comment>
<dbReference type="GO" id="GO:0006601">
    <property type="term" value="P:creatine biosynthetic process"/>
    <property type="evidence" value="ECO:0007669"/>
    <property type="project" value="UniProtKB-UniRule"/>
</dbReference>
<keyword evidence="4" id="KW-0472">Membrane</keyword>
<keyword evidence="4" id="KW-0496">Mitochondrion</keyword>
<proteinExistence type="inferred from homology"/>
<dbReference type="GO" id="GO:0015068">
    <property type="term" value="F:glycine amidinotransferase activity"/>
    <property type="evidence" value="ECO:0007669"/>
    <property type="project" value="UniProtKB-UniRule"/>
</dbReference>
<keyword evidence="3 4" id="KW-0808">Transferase</keyword>
<gene>
    <name evidence="5" type="ORF">A3Q56_03006</name>
</gene>
<dbReference type="GO" id="GO:0005758">
    <property type="term" value="C:mitochondrial intermembrane space"/>
    <property type="evidence" value="ECO:0007669"/>
    <property type="project" value="TreeGrafter"/>
</dbReference>
<dbReference type="GO" id="GO:0005743">
    <property type="term" value="C:mitochondrial inner membrane"/>
    <property type="evidence" value="ECO:0007669"/>
    <property type="project" value="UniProtKB-SubCell"/>
</dbReference>
<organism evidence="5 6">
    <name type="scientific">Intoshia linei</name>
    <dbReference type="NCBI Taxonomy" id="1819745"/>
    <lineage>
        <taxon>Eukaryota</taxon>
        <taxon>Metazoa</taxon>
        <taxon>Spiralia</taxon>
        <taxon>Lophotrochozoa</taxon>
        <taxon>Mesozoa</taxon>
        <taxon>Orthonectida</taxon>
        <taxon>Rhopaluridae</taxon>
        <taxon>Intoshia</taxon>
    </lineage>
</organism>
<comment type="function">
    <text evidence="4">Catalyzes the biosynthesis of guanidinoacetate, the immediate precursor of creatine. Creatine plays a vital role in energy metabolism in muscle tissues. May play a role in embryonic and central nervous system development.</text>
</comment>
<comment type="similarity">
    <text evidence="2 4">Belongs to the amidinotransferase family.</text>
</comment>
<comment type="catalytic activity">
    <reaction evidence="4">
        <text>L-arginine + glycine = guanidinoacetate + L-ornithine</text>
        <dbReference type="Rhea" id="RHEA:13201"/>
        <dbReference type="ChEBI" id="CHEBI:32682"/>
        <dbReference type="ChEBI" id="CHEBI:46911"/>
        <dbReference type="ChEBI" id="CHEBI:57305"/>
        <dbReference type="ChEBI" id="CHEBI:57742"/>
        <dbReference type="EC" id="2.1.4.1"/>
    </reaction>
</comment>
<dbReference type="PANTHER" id="PTHR10488:SF1">
    <property type="entry name" value="GLYCINE AMIDINOTRANSFERASE, MITOCHONDRIAL"/>
    <property type="match status" value="1"/>
</dbReference>
<dbReference type="EMBL" id="LWCA01000316">
    <property type="protein sequence ID" value="OAF69230.1"/>
    <property type="molecule type" value="Genomic_DNA"/>
</dbReference>
<dbReference type="AlphaFoldDB" id="A0A177B536"/>
<protein>
    <recommendedName>
        <fullName evidence="4">Glycine amidinotransferase</fullName>
        <ecNumber evidence="4">2.1.4.1</ecNumber>
    </recommendedName>
    <alternativeName>
        <fullName evidence="4">L-arginine:glycine amidinotransferase</fullName>
    </alternativeName>
</protein>
<evidence type="ECO:0000256" key="3">
    <source>
        <dbReference type="ARBA" id="ARBA00022679"/>
    </source>
</evidence>
<dbReference type="Proteomes" id="UP000078046">
    <property type="component" value="Unassembled WGS sequence"/>
</dbReference>
<comment type="subunit">
    <text evidence="4">Homodimer.</text>
</comment>
<dbReference type="SUPFAM" id="SSF55909">
    <property type="entry name" value="Pentein"/>
    <property type="match status" value="1"/>
</dbReference>
<keyword evidence="4" id="KW-0999">Mitochondrion inner membrane</keyword>
<evidence type="ECO:0000313" key="6">
    <source>
        <dbReference type="Proteomes" id="UP000078046"/>
    </source>
</evidence>
<evidence type="ECO:0000313" key="5">
    <source>
        <dbReference type="EMBL" id="OAF69230.1"/>
    </source>
</evidence>
<dbReference type="UniPathway" id="UPA00104">
    <property type="reaction ID" value="UER00579"/>
</dbReference>
<keyword evidence="6" id="KW-1185">Reference proteome</keyword>
<dbReference type="OrthoDB" id="10264242at2759"/>
<dbReference type="EC" id="2.1.4.1" evidence="4"/>